<reference evidence="1 2" key="1">
    <citation type="submission" date="2020-02" db="EMBL/GenBank/DDBJ databases">
        <title>Paraburkholderia simonii sp. nov. and Paraburkholderia youngii sp. nov. Brazilian and Mexican Mimosa-associated rhizobia.</title>
        <authorList>
            <person name="Mavima L."/>
            <person name="Beukes C.W."/>
            <person name="Chan W.Y."/>
            <person name="Palmer M."/>
            <person name="De Meyer S.E."/>
            <person name="James E.K."/>
            <person name="Venter S.N."/>
            <person name="Steenkamp E.T."/>
        </authorList>
    </citation>
    <scope>NUCLEOTIDE SEQUENCE [LARGE SCALE GENOMIC DNA]</scope>
    <source>
        <strain evidence="1 2">JPY169</strain>
    </source>
</reference>
<dbReference type="Pfam" id="PF07369">
    <property type="entry name" value="DUF1488"/>
    <property type="match status" value="1"/>
</dbReference>
<protein>
    <submittedName>
        <fullName evidence="1">DUF1488 domain-containing protein</fullName>
    </submittedName>
</protein>
<dbReference type="Proteomes" id="UP000594380">
    <property type="component" value="Unassembled WGS sequence"/>
</dbReference>
<dbReference type="EMBL" id="JAALDK010000002">
    <property type="protein sequence ID" value="NUY04363.1"/>
    <property type="molecule type" value="Genomic_DNA"/>
</dbReference>
<name>A0A7Y6K758_9BURK</name>
<dbReference type="InterPro" id="IPR036692">
    <property type="entry name" value="Shew3726-like_sf"/>
</dbReference>
<proteinExistence type="predicted"/>
<dbReference type="Gene3D" id="3.30.160.140">
    <property type="entry name" value="Shew3726-like"/>
    <property type="match status" value="1"/>
</dbReference>
<gene>
    <name evidence="1" type="ORF">G5S42_32745</name>
</gene>
<organism evidence="1 2">
    <name type="scientific">Paraburkholderia youngii</name>
    <dbReference type="NCBI Taxonomy" id="2782701"/>
    <lineage>
        <taxon>Bacteria</taxon>
        <taxon>Pseudomonadati</taxon>
        <taxon>Pseudomonadota</taxon>
        <taxon>Betaproteobacteria</taxon>
        <taxon>Burkholderiales</taxon>
        <taxon>Burkholderiaceae</taxon>
        <taxon>Paraburkholderia</taxon>
    </lineage>
</organism>
<dbReference type="AlphaFoldDB" id="A0A7Y6K758"/>
<dbReference type="InterPro" id="IPR009962">
    <property type="entry name" value="DUF1488"/>
</dbReference>
<accession>A0A7Y6K758</accession>
<evidence type="ECO:0000313" key="2">
    <source>
        <dbReference type="Proteomes" id="UP000594380"/>
    </source>
</evidence>
<comment type="caution">
    <text evidence="1">The sequence shown here is derived from an EMBL/GenBank/DDBJ whole genome shotgun (WGS) entry which is preliminary data.</text>
</comment>
<sequence>MVGRAEVECEISAEALEDHFDSPSVRGADLVAAFEAHRAQIEAVARV</sequence>
<dbReference type="SUPFAM" id="SSF160272">
    <property type="entry name" value="Shew3726-like"/>
    <property type="match status" value="1"/>
</dbReference>
<evidence type="ECO:0000313" key="1">
    <source>
        <dbReference type="EMBL" id="NUY04363.1"/>
    </source>
</evidence>